<protein>
    <submittedName>
        <fullName evidence="9">Muramoyltetrapeptide carboxypeptidase</fullName>
    </submittedName>
</protein>
<dbReference type="Pfam" id="PF02016">
    <property type="entry name" value="Peptidase_S66"/>
    <property type="match status" value="1"/>
</dbReference>
<gene>
    <name evidence="9" type="ORF">EDD79_103526</name>
</gene>
<evidence type="ECO:0000256" key="1">
    <source>
        <dbReference type="ARBA" id="ARBA00010233"/>
    </source>
</evidence>
<comment type="similarity">
    <text evidence="1">Belongs to the peptidase S66 family.</text>
</comment>
<evidence type="ECO:0000259" key="7">
    <source>
        <dbReference type="Pfam" id="PF02016"/>
    </source>
</evidence>
<dbReference type="SUPFAM" id="SSF52317">
    <property type="entry name" value="Class I glutamine amidotransferase-like"/>
    <property type="match status" value="1"/>
</dbReference>
<evidence type="ECO:0000256" key="6">
    <source>
        <dbReference type="PIRSR" id="PIRSR028757-1"/>
    </source>
</evidence>
<dbReference type="PANTHER" id="PTHR30237:SF2">
    <property type="entry name" value="MUREIN TETRAPEPTIDE CARBOXYPEPTIDASE"/>
    <property type="match status" value="1"/>
</dbReference>
<keyword evidence="5" id="KW-0720">Serine protease</keyword>
<evidence type="ECO:0000313" key="9">
    <source>
        <dbReference type="EMBL" id="TCP99691.1"/>
    </source>
</evidence>
<evidence type="ECO:0000256" key="3">
    <source>
        <dbReference type="ARBA" id="ARBA00022670"/>
    </source>
</evidence>
<dbReference type="OrthoDB" id="9807329at2"/>
<dbReference type="GO" id="GO:0006508">
    <property type="term" value="P:proteolysis"/>
    <property type="evidence" value="ECO:0007669"/>
    <property type="project" value="UniProtKB-KW"/>
</dbReference>
<dbReference type="InterPro" id="IPR040921">
    <property type="entry name" value="Peptidase_S66C"/>
</dbReference>
<dbReference type="GO" id="GO:0004180">
    <property type="term" value="F:carboxypeptidase activity"/>
    <property type="evidence" value="ECO:0007669"/>
    <property type="project" value="UniProtKB-KW"/>
</dbReference>
<proteinExistence type="inferred from homology"/>
<feature type="active site" description="Nucleophile" evidence="6">
    <location>
        <position position="109"/>
    </location>
</feature>
<dbReference type="Gene3D" id="3.40.50.10740">
    <property type="entry name" value="Class I glutamine amidotransferase-like"/>
    <property type="match status" value="1"/>
</dbReference>
<evidence type="ECO:0000256" key="4">
    <source>
        <dbReference type="ARBA" id="ARBA00022801"/>
    </source>
</evidence>
<keyword evidence="2 9" id="KW-0121">Carboxypeptidase</keyword>
<accession>A0A4R2TCI0</accession>
<feature type="active site" description="Charge relay system" evidence="6">
    <location>
        <position position="209"/>
    </location>
</feature>
<feature type="domain" description="LD-carboxypeptidase N-terminal" evidence="7">
    <location>
        <begin position="13"/>
        <end position="129"/>
    </location>
</feature>
<feature type="domain" description="LD-carboxypeptidase C-terminal" evidence="8">
    <location>
        <begin position="179"/>
        <end position="294"/>
    </location>
</feature>
<dbReference type="Pfam" id="PF17676">
    <property type="entry name" value="Peptidase_S66C"/>
    <property type="match status" value="1"/>
</dbReference>
<dbReference type="GO" id="GO:0008236">
    <property type="term" value="F:serine-type peptidase activity"/>
    <property type="evidence" value="ECO:0007669"/>
    <property type="project" value="UniProtKB-KW"/>
</dbReference>
<keyword evidence="3" id="KW-0645">Protease</keyword>
<comment type="caution">
    <text evidence="9">The sequence shown here is derived from an EMBL/GenBank/DDBJ whole genome shotgun (WGS) entry which is preliminary data.</text>
</comment>
<dbReference type="InterPro" id="IPR040449">
    <property type="entry name" value="Peptidase_S66_N"/>
</dbReference>
<organism evidence="9 10">
    <name type="scientific">Serpentinicella alkaliphila</name>
    <dbReference type="NCBI Taxonomy" id="1734049"/>
    <lineage>
        <taxon>Bacteria</taxon>
        <taxon>Bacillati</taxon>
        <taxon>Bacillota</taxon>
        <taxon>Clostridia</taxon>
        <taxon>Peptostreptococcales</taxon>
        <taxon>Natronincolaceae</taxon>
        <taxon>Serpentinicella</taxon>
    </lineage>
</organism>
<name>A0A4R2TCI0_9FIRM</name>
<evidence type="ECO:0000256" key="2">
    <source>
        <dbReference type="ARBA" id="ARBA00022645"/>
    </source>
</evidence>
<dbReference type="Proteomes" id="UP000295504">
    <property type="component" value="Unassembled WGS sequence"/>
</dbReference>
<evidence type="ECO:0000256" key="5">
    <source>
        <dbReference type="ARBA" id="ARBA00022825"/>
    </source>
</evidence>
<evidence type="ECO:0000259" key="8">
    <source>
        <dbReference type="Pfam" id="PF17676"/>
    </source>
</evidence>
<dbReference type="PIRSF" id="PIRSF028757">
    <property type="entry name" value="LD-carboxypeptidase"/>
    <property type="match status" value="1"/>
</dbReference>
<dbReference type="SUPFAM" id="SSF141986">
    <property type="entry name" value="LD-carboxypeptidase A C-terminal domain-like"/>
    <property type="match status" value="1"/>
</dbReference>
<dbReference type="InterPro" id="IPR027461">
    <property type="entry name" value="Carboxypeptidase_A_C_sf"/>
</dbReference>
<dbReference type="PANTHER" id="PTHR30237">
    <property type="entry name" value="MURAMOYLTETRAPEPTIDE CARBOXYPEPTIDASE"/>
    <property type="match status" value="1"/>
</dbReference>
<dbReference type="InterPro" id="IPR003507">
    <property type="entry name" value="S66_fam"/>
</dbReference>
<evidence type="ECO:0000313" key="10">
    <source>
        <dbReference type="Proteomes" id="UP000295504"/>
    </source>
</evidence>
<dbReference type="InterPro" id="IPR029062">
    <property type="entry name" value="Class_I_gatase-like"/>
</dbReference>
<keyword evidence="10" id="KW-1185">Reference proteome</keyword>
<dbReference type="CDD" id="cd07025">
    <property type="entry name" value="Peptidase_S66"/>
    <property type="match status" value="1"/>
</dbReference>
<reference evidence="9 10" key="1">
    <citation type="submission" date="2019-03" db="EMBL/GenBank/DDBJ databases">
        <title>Genomic Encyclopedia of Type Strains, Phase IV (KMG-IV): sequencing the most valuable type-strain genomes for metagenomic binning, comparative biology and taxonomic classification.</title>
        <authorList>
            <person name="Goeker M."/>
        </authorList>
    </citation>
    <scope>NUCLEOTIDE SEQUENCE [LARGE SCALE GENOMIC DNA]</scope>
    <source>
        <strain evidence="9 10">DSM 100013</strain>
    </source>
</reference>
<dbReference type="RefSeq" id="WP_132849193.1">
    <property type="nucleotide sequence ID" value="NZ_CP058648.1"/>
</dbReference>
<dbReference type="EMBL" id="SLYC01000035">
    <property type="protein sequence ID" value="TCP99691.1"/>
    <property type="molecule type" value="Genomic_DNA"/>
</dbReference>
<dbReference type="AlphaFoldDB" id="A0A4R2TCI0"/>
<feature type="active site" description="Charge relay system" evidence="6">
    <location>
        <position position="279"/>
    </location>
</feature>
<keyword evidence="4" id="KW-0378">Hydrolase</keyword>
<sequence length="309" mass="33782">MFKPKALKLGDTIGIIAPSSPADIDKVYKAKSYINNMGFKVKLGKSCFETWGYLSGDDSIRAEDLDNMFADKEVDGILCLRGGYGASRILDKINFNIVKENPKIFVGYSDITVLHTAFNQICNLVTFHGPMAASNMSDEIDQFTIDSFLKAISSTDPLGNIENPINEKIGCLVPGEACGQIIGGNLALIAGTLGTPYEINTKGKLLLIEEVEEEPYRVDRMLIQLALAGKLENAKGIILGDFKNCTPKEYVNSLSLMEVFQSTIVPFNKPTIYNLKAGHSFQKITIPFGVEAKLVSDEGKLTILERAAL</sequence>
<dbReference type="Gene3D" id="3.50.30.60">
    <property type="entry name" value="LD-carboxypeptidase A C-terminal domain-like"/>
    <property type="match status" value="1"/>
</dbReference>
<dbReference type="InterPro" id="IPR027478">
    <property type="entry name" value="LdcA_N"/>
</dbReference>